<protein>
    <submittedName>
        <fullName evidence="1">Uncharacterized protein</fullName>
    </submittedName>
</protein>
<sequence length="94" mass="10174">MQAPILATGFRGSLSLINHLVLHDDQGQLQLGSADESTIAPGLFITGPQFRQRFAVVASAIGQRLKMDLTPLDAYRDEGMFLDDLSCCGEDCTC</sequence>
<keyword evidence="2" id="KW-1185">Reference proteome</keyword>
<dbReference type="EMBL" id="CATQJA010002554">
    <property type="protein sequence ID" value="CAJ0571293.1"/>
    <property type="molecule type" value="Genomic_DNA"/>
</dbReference>
<accession>A0AA36CMY7</accession>
<dbReference type="Proteomes" id="UP001177023">
    <property type="component" value="Unassembled WGS sequence"/>
</dbReference>
<evidence type="ECO:0000313" key="2">
    <source>
        <dbReference type="Proteomes" id="UP001177023"/>
    </source>
</evidence>
<dbReference type="AlphaFoldDB" id="A0AA36CMY7"/>
<feature type="non-terminal residue" evidence="1">
    <location>
        <position position="1"/>
    </location>
</feature>
<dbReference type="Gene3D" id="3.50.50.60">
    <property type="entry name" value="FAD/NAD(P)-binding domain"/>
    <property type="match status" value="1"/>
</dbReference>
<dbReference type="InterPro" id="IPR036188">
    <property type="entry name" value="FAD/NAD-bd_sf"/>
</dbReference>
<name>A0AA36CMY7_9BILA</name>
<comment type="caution">
    <text evidence="1">The sequence shown here is derived from an EMBL/GenBank/DDBJ whole genome shotgun (WGS) entry which is preliminary data.</text>
</comment>
<reference evidence="1" key="1">
    <citation type="submission" date="2023-06" db="EMBL/GenBank/DDBJ databases">
        <authorList>
            <person name="Delattre M."/>
        </authorList>
    </citation>
    <scope>NUCLEOTIDE SEQUENCE</scope>
    <source>
        <strain evidence="1">AF72</strain>
    </source>
</reference>
<organism evidence="1 2">
    <name type="scientific">Mesorhabditis spiculigera</name>
    <dbReference type="NCBI Taxonomy" id="96644"/>
    <lineage>
        <taxon>Eukaryota</taxon>
        <taxon>Metazoa</taxon>
        <taxon>Ecdysozoa</taxon>
        <taxon>Nematoda</taxon>
        <taxon>Chromadorea</taxon>
        <taxon>Rhabditida</taxon>
        <taxon>Rhabditina</taxon>
        <taxon>Rhabditomorpha</taxon>
        <taxon>Rhabditoidea</taxon>
        <taxon>Rhabditidae</taxon>
        <taxon>Mesorhabditinae</taxon>
        <taxon>Mesorhabditis</taxon>
    </lineage>
</organism>
<proteinExistence type="predicted"/>
<evidence type="ECO:0000313" key="1">
    <source>
        <dbReference type="EMBL" id="CAJ0571293.1"/>
    </source>
</evidence>
<gene>
    <name evidence="1" type="ORF">MSPICULIGERA_LOCUS9705</name>
</gene>